<reference evidence="2" key="1">
    <citation type="journal article" date="2013" name="Nature">
        <title>Draft genome of the wheat A-genome progenitor Triticum urartu.</title>
        <authorList>
            <person name="Ling H.Q."/>
            <person name="Zhao S."/>
            <person name="Liu D."/>
            <person name="Wang J."/>
            <person name="Sun H."/>
            <person name="Zhang C."/>
            <person name="Fan H."/>
            <person name="Li D."/>
            <person name="Dong L."/>
            <person name="Tao Y."/>
            <person name="Gao C."/>
            <person name="Wu H."/>
            <person name="Li Y."/>
            <person name="Cui Y."/>
            <person name="Guo X."/>
            <person name="Zheng S."/>
            <person name="Wang B."/>
            <person name="Yu K."/>
            <person name="Liang Q."/>
            <person name="Yang W."/>
            <person name="Lou X."/>
            <person name="Chen J."/>
            <person name="Feng M."/>
            <person name="Jian J."/>
            <person name="Zhang X."/>
            <person name="Luo G."/>
            <person name="Jiang Y."/>
            <person name="Liu J."/>
            <person name="Wang Z."/>
            <person name="Sha Y."/>
            <person name="Zhang B."/>
            <person name="Wu H."/>
            <person name="Tang D."/>
            <person name="Shen Q."/>
            <person name="Xue P."/>
            <person name="Zou S."/>
            <person name="Wang X."/>
            <person name="Liu X."/>
            <person name="Wang F."/>
            <person name="Yang Y."/>
            <person name="An X."/>
            <person name="Dong Z."/>
            <person name="Zhang K."/>
            <person name="Zhang X."/>
            <person name="Luo M.C."/>
            <person name="Dvorak J."/>
            <person name="Tong Y."/>
            <person name="Wang J."/>
            <person name="Yang H."/>
            <person name="Li Z."/>
            <person name="Wang D."/>
            <person name="Zhang A."/>
            <person name="Wang J."/>
        </authorList>
    </citation>
    <scope>NUCLEOTIDE SEQUENCE</scope>
    <source>
        <strain evidence="2">cv. G1812</strain>
    </source>
</reference>
<dbReference type="EnsemblPlants" id="TuG1812G0200003913.01.T01">
    <property type="protein sequence ID" value="TuG1812G0200003913.01.T01.cds372170"/>
    <property type="gene ID" value="TuG1812G0200003913.01"/>
</dbReference>
<dbReference type="Proteomes" id="UP000015106">
    <property type="component" value="Chromosome 2"/>
</dbReference>
<organism evidence="1 2">
    <name type="scientific">Triticum urartu</name>
    <name type="common">Red wild einkorn</name>
    <name type="synonym">Crithodium urartu</name>
    <dbReference type="NCBI Taxonomy" id="4572"/>
    <lineage>
        <taxon>Eukaryota</taxon>
        <taxon>Viridiplantae</taxon>
        <taxon>Streptophyta</taxon>
        <taxon>Embryophyta</taxon>
        <taxon>Tracheophyta</taxon>
        <taxon>Spermatophyta</taxon>
        <taxon>Magnoliopsida</taxon>
        <taxon>Liliopsida</taxon>
        <taxon>Poales</taxon>
        <taxon>Poaceae</taxon>
        <taxon>BOP clade</taxon>
        <taxon>Pooideae</taxon>
        <taxon>Triticodae</taxon>
        <taxon>Triticeae</taxon>
        <taxon>Triticinae</taxon>
        <taxon>Triticum</taxon>
    </lineage>
</organism>
<reference evidence="1" key="3">
    <citation type="submission" date="2022-06" db="UniProtKB">
        <authorList>
            <consortium name="EnsemblPlants"/>
        </authorList>
    </citation>
    <scope>IDENTIFICATION</scope>
</reference>
<evidence type="ECO:0000313" key="2">
    <source>
        <dbReference type="Proteomes" id="UP000015106"/>
    </source>
</evidence>
<proteinExistence type="predicted"/>
<evidence type="ECO:0000313" key="1">
    <source>
        <dbReference type="EnsemblPlants" id="TuG1812G0200003913.01.T01.cds372170"/>
    </source>
</evidence>
<sequence>MGGGRGWGFRENLQGSFSRLAFRAARGRGREREEERGWRGGGRARGGLPACLLWGWGRPGRSPFLLPGRAAPRSPSGLLRSGGGFPFSWVRAARAGGGSLFPGNIFFPGFLFPCAAVTAAAVRISRRLDSLLGGRRARATVSVRPWVGWMPRRFGEGIYRLLYCGRSGSFKLIDFLLELDLFRSYSCMTEQ</sequence>
<name>A0A8R7TKI4_TRIUA</name>
<accession>A0A8R7TKI4</accession>
<dbReference type="AlphaFoldDB" id="A0A8R7TKI4"/>
<keyword evidence="2" id="KW-1185">Reference proteome</keyword>
<reference evidence="1" key="2">
    <citation type="submission" date="2018-03" db="EMBL/GenBank/DDBJ databases">
        <title>The Triticum urartu genome reveals the dynamic nature of wheat genome evolution.</title>
        <authorList>
            <person name="Ling H."/>
            <person name="Ma B."/>
            <person name="Shi X."/>
            <person name="Liu H."/>
            <person name="Dong L."/>
            <person name="Sun H."/>
            <person name="Cao Y."/>
            <person name="Gao Q."/>
            <person name="Zheng S."/>
            <person name="Li Y."/>
            <person name="Yu Y."/>
            <person name="Du H."/>
            <person name="Qi M."/>
            <person name="Li Y."/>
            <person name="Yu H."/>
            <person name="Cui Y."/>
            <person name="Wang N."/>
            <person name="Chen C."/>
            <person name="Wu H."/>
            <person name="Zhao Y."/>
            <person name="Zhang J."/>
            <person name="Li Y."/>
            <person name="Zhou W."/>
            <person name="Zhang B."/>
            <person name="Hu W."/>
            <person name="Eijk M."/>
            <person name="Tang J."/>
            <person name="Witsenboer H."/>
            <person name="Zhao S."/>
            <person name="Li Z."/>
            <person name="Zhang A."/>
            <person name="Wang D."/>
            <person name="Liang C."/>
        </authorList>
    </citation>
    <scope>NUCLEOTIDE SEQUENCE [LARGE SCALE GENOMIC DNA]</scope>
    <source>
        <strain evidence="1">cv. G1812</strain>
    </source>
</reference>
<protein>
    <submittedName>
        <fullName evidence="1">Uncharacterized protein</fullName>
    </submittedName>
</protein>
<dbReference type="Gramene" id="TuG1812G0200003913.01.T01">
    <property type="protein sequence ID" value="TuG1812G0200003913.01.T01.cds372170"/>
    <property type="gene ID" value="TuG1812G0200003913.01"/>
</dbReference>